<keyword evidence="2" id="KW-0812">Transmembrane</keyword>
<dbReference type="InterPro" id="IPR024810">
    <property type="entry name" value="MAB21L/cGLR"/>
</dbReference>
<keyword evidence="11" id="KW-1185">Reference proteome</keyword>
<dbReference type="Pfam" id="PF21297">
    <property type="entry name" value="MID51-like_C"/>
    <property type="match status" value="1"/>
</dbReference>
<dbReference type="AlphaFoldDB" id="A0A803SW77"/>
<keyword evidence="5" id="KW-0496">Mitochondrion</keyword>
<dbReference type="GO" id="GO:0007005">
    <property type="term" value="P:mitochondrion organization"/>
    <property type="evidence" value="ECO:0007669"/>
    <property type="project" value="Ensembl"/>
</dbReference>
<reference evidence="10" key="3">
    <citation type="submission" date="2025-09" db="UniProtKB">
        <authorList>
            <consortium name="Ensembl"/>
        </authorList>
    </citation>
    <scope>IDENTIFICATION</scope>
</reference>
<organism evidence="10 11">
    <name type="scientific">Anolis carolinensis</name>
    <name type="common">Green anole</name>
    <name type="synonym">American chameleon</name>
    <dbReference type="NCBI Taxonomy" id="28377"/>
    <lineage>
        <taxon>Eukaryota</taxon>
        <taxon>Metazoa</taxon>
        <taxon>Chordata</taxon>
        <taxon>Craniata</taxon>
        <taxon>Vertebrata</taxon>
        <taxon>Euteleostomi</taxon>
        <taxon>Lepidosauria</taxon>
        <taxon>Squamata</taxon>
        <taxon>Bifurcata</taxon>
        <taxon>Unidentata</taxon>
        <taxon>Episquamata</taxon>
        <taxon>Toxicofera</taxon>
        <taxon>Iguania</taxon>
        <taxon>Dactyloidae</taxon>
        <taxon>Anolis</taxon>
    </lineage>
</organism>
<dbReference type="PANTHER" id="PTHR16451">
    <property type="entry name" value="MITOCHONDRIAL DYNAMICS PROTEINS 49/51 FAMILY MEMBER"/>
    <property type="match status" value="1"/>
</dbReference>
<dbReference type="FunFam" id="1.10.1410.40:FF:000003">
    <property type="entry name" value="Mitochondrial dynamics protein MID51"/>
    <property type="match status" value="1"/>
</dbReference>
<name>A0A803SW77_ANOCA</name>
<evidence type="ECO:0000313" key="10">
    <source>
        <dbReference type="Ensembl" id="ENSACAP00000027217.1"/>
    </source>
</evidence>
<dbReference type="PANTHER" id="PTHR16451:SF11">
    <property type="entry name" value="MITOCHONDRIAL DYNAMICS PROTEIN MID49"/>
    <property type="match status" value="1"/>
</dbReference>
<feature type="region of interest" description="Disordered" evidence="7">
    <location>
        <begin position="1"/>
        <end position="21"/>
    </location>
</feature>
<dbReference type="SMART" id="SM01265">
    <property type="entry name" value="Mab-21"/>
    <property type="match status" value="1"/>
</dbReference>
<dbReference type="InterPro" id="IPR045909">
    <property type="entry name" value="MID49/MID51"/>
</dbReference>
<keyword evidence="6" id="KW-0472">Membrane</keyword>
<dbReference type="GO" id="GO:0090141">
    <property type="term" value="P:positive regulation of mitochondrial fission"/>
    <property type="evidence" value="ECO:0000318"/>
    <property type="project" value="GO_Central"/>
</dbReference>
<comment type="subcellular location">
    <subcellularLocation>
        <location evidence="1">Mitochondrion outer membrane</location>
        <topology evidence="1">Single-pass membrane protein</topology>
    </subcellularLocation>
</comment>
<evidence type="ECO:0000313" key="11">
    <source>
        <dbReference type="Proteomes" id="UP000001646"/>
    </source>
</evidence>
<keyword evidence="4" id="KW-1133">Transmembrane helix</keyword>
<dbReference type="InterPro" id="IPR046906">
    <property type="entry name" value="Mab-21_HhH/H2TH-like"/>
</dbReference>
<dbReference type="Proteomes" id="UP000001646">
    <property type="component" value="Unplaced"/>
</dbReference>
<reference evidence="10" key="2">
    <citation type="submission" date="2025-08" db="UniProtKB">
        <authorList>
            <consortium name="Ensembl"/>
        </authorList>
    </citation>
    <scope>IDENTIFICATION</scope>
</reference>
<evidence type="ECO:0000259" key="8">
    <source>
        <dbReference type="Pfam" id="PF20266"/>
    </source>
</evidence>
<dbReference type="GeneTree" id="ENSGT00390000013127"/>
<feature type="domain" description="Mab-21-like HhH/H2TH-like" evidence="8">
    <location>
        <begin position="312"/>
        <end position="397"/>
    </location>
</feature>
<evidence type="ECO:0000256" key="1">
    <source>
        <dbReference type="ARBA" id="ARBA00004572"/>
    </source>
</evidence>
<evidence type="ECO:0000256" key="4">
    <source>
        <dbReference type="ARBA" id="ARBA00022989"/>
    </source>
</evidence>
<dbReference type="GO" id="GO:0005741">
    <property type="term" value="C:mitochondrial outer membrane"/>
    <property type="evidence" value="ECO:0000318"/>
    <property type="project" value="GO_Central"/>
</dbReference>
<dbReference type="Gene3D" id="1.10.1410.40">
    <property type="match status" value="1"/>
</dbReference>
<sequence>MASFLPGQLIDRATNPPDEDDIKAKQKSLEESWEELTLIKSVSKVQRRDLDEPLLTPVLNVIPKEPGGCLLSLEASSPVGSRPLLCLTLQEKLLSFYQDRISISEAKKVLGKQLAEDISTELQNFLKNKSPDLPFGSVFLSGCLCDGLVGLNRLEVSLMLPLVLEPSLWRLVPGEQTVVNDPRFGMVKRTGLEYFPRGNSPWDRFMVGGYLSSNAVNDTLRKILVASINWPVIGSMLECTIRPSMAPKEIKLEVSHEHFHLDVTLCPTINAGDQTFVAAILEEPGENLWEQSFYMAEVSKLKDRDACDSGVRQCCLNILKVILEEHPFWSKVGTGPLTHIILHLSQKELDWSEAMLAERLRDVLEELVQSLAKGFLPCFFDSKVNLLSHLLPEEVEEIGCTLYEALAEPDLATAFNL</sequence>
<evidence type="ECO:0000256" key="7">
    <source>
        <dbReference type="SAM" id="MobiDB-lite"/>
    </source>
</evidence>
<gene>
    <name evidence="10" type="primary">MIEF2</name>
</gene>
<accession>A0A803SW77</accession>
<dbReference type="Gene3D" id="3.30.460.90">
    <property type="match status" value="1"/>
</dbReference>
<protein>
    <submittedName>
        <fullName evidence="10">Mitochondrial elongation factor 2</fullName>
    </submittedName>
</protein>
<keyword evidence="3" id="KW-1000">Mitochondrion outer membrane</keyword>
<evidence type="ECO:0000256" key="5">
    <source>
        <dbReference type="ARBA" id="ARBA00023128"/>
    </source>
</evidence>
<dbReference type="InterPro" id="IPR049097">
    <property type="entry name" value="MID51-like_C"/>
</dbReference>
<proteinExistence type="predicted"/>
<dbReference type="Ensembl" id="ENSACAT00000047085.1">
    <property type="protein sequence ID" value="ENSACAP00000027217.1"/>
    <property type="gene ID" value="ENSACAG00000034670.1"/>
</dbReference>
<evidence type="ECO:0000259" key="9">
    <source>
        <dbReference type="Pfam" id="PF21297"/>
    </source>
</evidence>
<evidence type="ECO:0000256" key="3">
    <source>
        <dbReference type="ARBA" id="ARBA00022787"/>
    </source>
</evidence>
<reference evidence="10" key="1">
    <citation type="submission" date="2009-12" db="EMBL/GenBank/DDBJ databases">
        <title>The Genome Sequence of Anolis carolinensis (Green Anole Lizard).</title>
        <authorList>
            <consortium name="The Genome Sequencing Platform"/>
            <person name="Di Palma F."/>
            <person name="Alfoldi J."/>
            <person name="Heiman D."/>
            <person name="Young S."/>
            <person name="Grabherr M."/>
            <person name="Johnson J."/>
            <person name="Lander E.S."/>
            <person name="Lindblad-Toh K."/>
        </authorList>
    </citation>
    <scope>NUCLEOTIDE SEQUENCE [LARGE SCALE GENOMIC DNA]</scope>
    <source>
        <strain evidence="10">JBL SC #1</strain>
    </source>
</reference>
<evidence type="ECO:0000256" key="6">
    <source>
        <dbReference type="ARBA" id="ARBA00023136"/>
    </source>
</evidence>
<feature type="domain" description="Mitochondrial dynamics protein MID51-like C-terminal" evidence="9">
    <location>
        <begin position="109"/>
        <end position="297"/>
    </location>
</feature>
<dbReference type="Pfam" id="PF20266">
    <property type="entry name" value="Mab-21_C"/>
    <property type="match status" value="1"/>
</dbReference>
<dbReference type="GO" id="GO:0090314">
    <property type="term" value="P:positive regulation of protein targeting to membrane"/>
    <property type="evidence" value="ECO:0007669"/>
    <property type="project" value="Ensembl"/>
</dbReference>
<evidence type="ECO:0000256" key="2">
    <source>
        <dbReference type="ARBA" id="ARBA00022692"/>
    </source>
</evidence>
<dbReference type="InParanoid" id="A0A803SW77"/>